<gene>
    <name evidence="6" type="ORF">CRN52_18425</name>
</gene>
<evidence type="ECO:0000256" key="3">
    <source>
        <dbReference type="ARBA" id="ARBA00023125"/>
    </source>
</evidence>
<dbReference type="InterPro" id="IPR000847">
    <property type="entry name" value="LysR_HTH_N"/>
</dbReference>
<dbReference type="Gene3D" id="3.40.190.10">
    <property type="entry name" value="Periplasmic binding protein-like II"/>
    <property type="match status" value="2"/>
</dbReference>
<name>A0A2S3QZC0_VIBVL</name>
<keyword evidence="4" id="KW-0804">Transcription</keyword>
<dbReference type="Gene3D" id="1.10.10.10">
    <property type="entry name" value="Winged helix-like DNA-binding domain superfamily/Winged helix DNA-binding domain"/>
    <property type="match status" value="1"/>
</dbReference>
<comment type="caution">
    <text evidence="6">The sequence shown here is derived from an EMBL/GenBank/DDBJ whole genome shotgun (WGS) entry which is preliminary data.</text>
</comment>
<dbReference type="Proteomes" id="UP000237466">
    <property type="component" value="Unassembled WGS sequence"/>
</dbReference>
<keyword evidence="3" id="KW-0238">DNA-binding</keyword>
<evidence type="ECO:0000259" key="5">
    <source>
        <dbReference type="PROSITE" id="PS50931"/>
    </source>
</evidence>
<accession>A0A2S3QZC0</accession>
<reference evidence="6 7" key="1">
    <citation type="journal article" date="2018" name="Front. Microbiol.">
        <title>Phylogeny of Vibrio vulnificus from the Analysis of the Core-Genome: Implications for Intra-Species Taxonomy.</title>
        <authorList>
            <person name="Roig F.J."/>
            <person name="Gonzalez-Candelas F."/>
            <person name="Sanjuan E."/>
            <person name="Fouz B."/>
            <person name="Feil E.J."/>
            <person name="Llorens C."/>
            <person name="Baker-Austin C."/>
            <person name="Oliver J.D."/>
            <person name="Danin-Poleg Y."/>
            <person name="Gibas C.J."/>
            <person name="Kashi Y."/>
            <person name="Gulig P.A."/>
            <person name="Morrison S.S."/>
            <person name="Amaro C."/>
        </authorList>
    </citation>
    <scope>NUCLEOTIDE SEQUENCE [LARGE SCALE GENOMIC DNA]</scope>
    <source>
        <strain evidence="6 7">CECT4608</strain>
    </source>
</reference>
<comment type="similarity">
    <text evidence="1">Belongs to the LysR transcriptional regulatory family.</text>
</comment>
<dbReference type="AlphaFoldDB" id="A0A2S3QZC0"/>
<sequence>MQSLPPLNALKAFEAAARLQSFTKAAEELNVTRAAVSLQVKALESQLEAVLFERHGAQLVLTEAARDYLPVVSNLFQQLAVTTEQLFNRRQNGQLVLHVAHSFCLQWLLPRLGDFRRRYPQWPLKISTTSNTLPDNSATADVEIINGYGDWQYHQVTKLTEENWILVASPGFLQLNPIATLDDLKNVPRLATSGYVETWPRWFDYHEVSVACGKMALEFDHSTLSIEAAVHQLGVLLVRDLLVDDHLRQGSLVQVGEWSMPSAGAHHLIVRNSDKPQVDAFVHWLTDCCKNR</sequence>
<proteinExistence type="inferred from homology"/>
<feature type="domain" description="HTH lysR-type" evidence="5">
    <location>
        <begin position="5"/>
        <end position="62"/>
    </location>
</feature>
<dbReference type="InterPro" id="IPR058163">
    <property type="entry name" value="LysR-type_TF_proteobact-type"/>
</dbReference>
<dbReference type="Pfam" id="PF03466">
    <property type="entry name" value="LysR_substrate"/>
    <property type="match status" value="1"/>
</dbReference>
<dbReference type="InterPro" id="IPR005119">
    <property type="entry name" value="LysR_subst-bd"/>
</dbReference>
<keyword evidence="2" id="KW-0805">Transcription regulation</keyword>
<dbReference type="GO" id="GO:0043565">
    <property type="term" value="F:sequence-specific DNA binding"/>
    <property type="evidence" value="ECO:0007669"/>
    <property type="project" value="TreeGrafter"/>
</dbReference>
<evidence type="ECO:0000256" key="4">
    <source>
        <dbReference type="ARBA" id="ARBA00023163"/>
    </source>
</evidence>
<evidence type="ECO:0000313" key="6">
    <source>
        <dbReference type="EMBL" id="POB44576.1"/>
    </source>
</evidence>
<evidence type="ECO:0000256" key="2">
    <source>
        <dbReference type="ARBA" id="ARBA00023015"/>
    </source>
</evidence>
<dbReference type="SUPFAM" id="SSF53850">
    <property type="entry name" value="Periplasmic binding protein-like II"/>
    <property type="match status" value="1"/>
</dbReference>
<dbReference type="PANTHER" id="PTHR30537:SF74">
    <property type="entry name" value="HTH-TYPE TRANSCRIPTIONAL REGULATOR TRPI"/>
    <property type="match status" value="1"/>
</dbReference>
<dbReference type="PROSITE" id="PS50931">
    <property type="entry name" value="HTH_LYSR"/>
    <property type="match status" value="1"/>
</dbReference>
<evidence type="ECO:0000313" key="7">
    <source>
        <dbReference type="Proteomes" id="UP000237466"/>
    </source>
</evidence>
<evidence type="ECO:0000256" key="1">
    <source>
        <dbReference type="ARBA" id="ARBA00009437"/>
    </source>
</evidence>
<dbReference type="InterPro" id="IPR036390">
    <property type="entry name" value="WH_DNA-bd_sf"/>
</dbReference>
<dbReference type="PRINTS" id="PR00039">
    <property type="entry name" value="HTHLYSR"/>
</dbReference>
<dbReference type="InterPro" id="IPR036388">
    <property type="entry name" value="WH-like_DNA-bd_sf"/>
</dbReference>
<dbReference type="RefSeq" id="WP_103200911.1">
    <property type="nucleotide sequence ID" value="NZ_PDGH01000124.1"/>
</dbReference>
<dbReference type="Pfam" id="PF00126">
    <property type="entry name" value="HTH_1"/>
    <property type="match status" value="1"/>
</dbReference>
<dbReference type="CDD" id="cd08432">
    <property type="entry name" value="PBP2_GcdR_TrpI_HvrB_AmpR_like"/>
    <property type="match status" value="1"/>
</dbReference>
<protein>
    <submittedName>
        <fullName evidence="6">Transcriptional regulator</fullName>
    </submittedName>
</protein>
<dbReference type="PANTHER" id="PTHR30537">
    <property type="entry name" value="HTH-TYPE TRANSCRIPTIONAL REGULATOR"/>
    <property type="match status" value="1"/>
</dbReference>
<organism evidence="6 7">
    <name type="scientific">Vibrio vulnificus</name>
    <dbReference type="NCBI Taxonomy" id="672"/>
    <lineage>
        <taxon>Bacteria</taxon>
        <taxon>Pseudomonadati</taxon>
        <taxon>Pseudomonadota</taxon>
        <taxon>Gammaproteobacteria</taxon>
        <taxon>Vibrionales</taxon>
        <taxon>Vibrionaceae</taxon>
        <taxon>Vibrio</taxon>
    </lineage>
</organism>
<dbReference type="EMBL" id="PDGH01000124">
    <property type="protein sequence ID" value="POB44576.1"/>
    <property type="molecule type" value="Genomic_DNA"/>
</dbReference>
<dbReference type="GO" id="GO:0003700">
    <property type="term" value="F:DNA-binding transcription factor activity"/>
    <property type="evidence" value="ECO:0007669"/>
    <property type="project" value="InterPro"/>
</dbReference>
<dbReference type="SUPFAM" id="SSF46785">
    <property type="entry name" value="Winged helix' DNA-binding domain"/>
    <property type="match status" value="1"/>
</dbReference>
<dbReference type="GO" id="GO:0006351">
    <property type="term" value="P:DNA-templated transcription"/>
    <property type="evidence" value="ECO:0007669"/>
    <property type="project" value="TreeGrafter"/>
</dbReference>